<dbReference type="Proteomes" id="UP001519460">
    <property type="component" value="Unassembled WGS sequence"/>
</dbReference>
<evidence type="ECO:0000313" key="1">
    <source>
        <dbReference type="EMBL" id="KAK7502521.1"/>
    </source>
</evidence>
<evidence type="ECO:0000313" key="2">
    <source>
        <dbReference type="Proteomes" id="UP001519460"/>
    </source>
</evidence>
<sequence length="320" mass="37416">RGIYSVCFHQHRRCCLLQQKYLTRGRTCGFPLWGIFSRLEPRDRNDVTIVTAFLDLGSFRKGGDFNSNHYLVYTPKNYLDWAEAYKYLANPLVVYTDSSHFQQWFLKARTGMEKRTSIVRIDRADIPAYQRIDKVARVFSDPNYPRFYPNTVLPEYACSQHAKVDFVAKSIRENPFGTKYFAWLDIGYFRDALSRKRKFWIVVPPEMDDSKIAVNQVASPNFALQPEEIFKTNKYWVGGGMAVASGDTYLRYADDYHRALDYFLEAGLFNTDQQLIYSMFSDFGQKTLNVTSELQIYAWSTGPNTPECWFYLGFLCYKEE</sequence>
<dbReference type="Pfam" id="PF09612">
    <property type="entry name" value="HtrL_YibB"/>
    <property type="match status" value="1"/>
</dbReference>
<protein>
    <submittedName>
        <fullName evidence="1">Uncharacterized protein</fullName>
    </submittedName>
</protein>
<keyword evidence="2" id="KW-1185">Reference proteome</keyword>
<comment type="caution">
    <text evidence="1">The sequence shown here is derived from an EMBL/GenBank/DDBJ whole genome shotgun (WGS) entry which is preliminary data.</text>
</comment>
<dbReference type="EMBL" id="JACVVK020000025">
    <property type="protein sequence ID" value="KAK7502521.1"/>
    <property type="molecule type" value="Genomic_DNA"/>
</dbReference>
<feature type="non-terminal residue" evidence="1">
    <location>
        <position position="1"/>
    </location>
</feature>
<reference evidence="1 2" key="1">
    <citation type="journal article" date="2023" name="Sci. Data">
        <title>Genome assembly of the Korean intertidal mud-creeper Batillaria attramentaria.</title>
        <authorList>
            <person name="Patra A.K."/>
            <person name="Ho P.T."/>
            <person name="Jun S."/>
            <person name="Lee S.J."/>
            <person name="Kim Y."/>
            <person name="Won Y.J."/>
        </authorList>
    </citation>
    <scope>NUCLEOTIDE SEQUENCE [LARGE SCALE GENOMIC DNA]</scope>
    <source>
        <strain evidence="1">Wonlab-2016</strain>
    </source>
</reference>
<proteinExistence type="predicted"/>
<name>A0ABD0LTG4_9CAEN</name>
<dbReference type="InterPro" id="IPR011735">
    <property type="entry name" value="WlaTC/HtrL_glycosyltransf"/>
</dbReference>
<accession>A0ABD0LTG4</accession>
<dbReference type="AlphaFoldDB" id="A0ABD0LTG4"/>
<gene>
    <name evidence="1" type="ORF">BaRGS_00006096</name>
</gene>
<organism evidence="1 2">
    <name type="scientific">Batillaria attramentaria</name>
    <dbReference type="NCBI Taxonomy" id="370345"/>
    <lineage>
        <taxon>Eukaryota</taxon>
        <taxon>Metazoa</taxon>
        <taxon>Spiralia</taxon>
        <taxon>Lophotrochozoa</taxon>
        <taxon>Mollusca</taxon>
        <taxon>Gastropoda</taxon>
        <taxon>Caenogastropoda</taxon>
        <taxon>Sorbeoconcha</taxon>
        <taxon>Cerithioidea</taxon>
        <taxon>Batillariidae</taxon>
        <taxon>Batillaria</taxon>
    </lineage>
</organism>